<organism evidence="1 3">
    <name type="scientific">Rhizophagus clarus</name>
    <dbReference type="NCBI Taxonomy" id="94130"/>
    <lineage>
        <taxon>Eukaryota</taxon>
        <taxon>Fungi</taxon>
        <taxon>Fungi incertae sedis</taxon>
        <taxon>Mucoromycota</taxon>
        <taxon>Glomeromycotina</taxon>
        <taxon>Glomeromycetes</taxon>
        <taxon>Glomerales</taxon>
        <taxon>Glomeraceae</taxon>
        <taxon>Rhizophagus</taxon>
    </lineage>
</organism>
<dbReference type="Proteomes" id="UP000247702">
    <property type="component" value="Unassembled WGS sequence"/>
</dbReference>
<dbReference type="AlphaFoldDB" id="A0A2Z6S7E2"/>
<reference evidence="1 3" key="1">
    <citation type="submission" date="2017-11" db="EMBL/GenBank/DDBJ databases">
        <title>The genome of Rhizophagus clarus HR1 reveals common genetic basis of auxotrophy among arbuscular mycorrhizal fungi.</title>
        <authorList>
            <person name="Kobayashi Y."/>
        </authorList>
    </citation>
    <scope>NUCLEOTIDE SEQUENCE [LARGE SCALE GENOMIC DNA]</scope>
    <source>
        <strain evidence="1 3">HR1</strain>
    </source>
</reference>
<proteinExistence type="predicted"/>
<evidence type="ECO:0000313" key="2">
    <source>
        <dbReference type="EMBL" id="GES79510.1"/>
    </source>
</evidence>
<gene>
    <name evidence="2" type="ORF">RCL2_000681000</name>
    <name evidence="1" type="ORF">RclHR1_05790013</name>
</gene>
<reference evidence="2" key="2">
    <citation type="submission" date="2019-10" db="EMBL/GenBank/DDBJ databases">
        <title>Conservation and host-specific expression of non-tandemly repeated heterogenous ribosome RNA gene in arbuscular mycorrhizal fungi.</title>
        <authorList>
            <person name="Maeda T."/>
            <person name="Kobayashi Y."/>
            <person name="Nakagawa T."/>
            <person name="Ezawa T."/>
            <person name="Yamaguchi K."/>
            <person name="Bino T."/>
            <person name="Nishimoto Y."/>
            <person name="Shigenobu S."/>
            <person name="Kawaguchi M."/>
        </authorList>
    </citation>
    <scope>NUCLEOTIDE SEQUENCE</scope>
    <source>
        <strain evidence="2">HR1</strain>
    </source>
</reference>
<dbReference type="EMBL" id="BEXD01003958">
    <property type="protein sequence ID" value="GBC04632.1"/>
    <property type="molecule type" value="Genomic_DNA"/>
</dbReference>
<dbReference type="Proteomes" id="UP000615446">
    <property type="component" value="Unassembled WGS sequence"/>
</dbReference>
<protein>
    <submittedName>
        <fullName evidence="1">Uncharacterized protein</fullName>
    </submittedName>
</protein>
<evidence type="ECO:0000313" key="1">
    <source>
        <dbReference type="EMBL" id="GBC04632.1"/>
    </source>
</evidence>
<sequence>MQVSRSIFSQFVYAEPVNNEYLTGNFMRNLLVPQESNKEEMFNRMVARMKAPEQMQDKFEEFFKIQTEIICEVQLEEVTNL</sequence>
<comment type="caution">
    <text evidence="1">The sequence shown here is derived from an EMBL/GenBank/DDBJ whole genome shotgun (WGS) entry which is preliminary data.</text>
</comment>
<name>A0A2Z6S7E2_9GLOM</name>
<accession>A0A2Z6S7E2</accession>
<dbReference type="EMBL" id="BLAL01000044">
    <property type="protein sequence ID" value="GES79510.1"/>
    <property type="molecule type" value="Genomic_DNA"/>
</dbReference>
<evidence type="ECO:0000313" key="3">
    <source>
        <dbReference type="Proteomes" id="UP000247702"/>
    </source>
</evidence>
<keyword evidence="3" id="KW-1185">Reference proteome</keyword>